<name>A0A4C1YKM6_EUMVA</name>
<reference evidence="2 3" key="1">
    <citation type="journal article" date="2019" name="Commun. Biol.">
        <title>The bagworm genome reveals a unique fibroin gene that provides high tensile strength.</title>
        <authorList>
            <person name="Kono N."/>
            <person name="Nakamura H."/>
            <person name="Ohtoshi R."/>
            <person name="Tomita M."/>
            <person name="Numata K."/>
            <person name="Arakawa K."/>
        </authorList>
    </citation>
    <scope>NUCLEOTIDE SEQUENCE [LARGE SCALE GENOMIC DNA]</scope>
</reference>
<dbReference type="Proteomes" id="UP000299102">
    <property type="component" value="Unassembled WGS sequence"/>
</dbReference>
<evidence type="ECO:0000313" key="2">
    <source>
        <dbReference type="EMBL" id="GBP75544.1"/>
    </source>
</evidence>
<dbReference type="EMBL" id="BGZK01001252">
    <property type="protein sequence ID" value="GBP75544.1"/>
    <property type="molecule type" value="Genomic_DNA"/>
</dbReference>
<keyword evidence="3" id="KW-1185">Reference proteome</keyword>
<protein>
    <submittedName>
        <fullName evidence="2">Uncharacterized protein</fullName>
    </submittedName>
</protein>
<comment type="caution">
    <text evidence="2">The sequence shown here is derived from an EMBL/GenBank/DDBJ whole genome shotgun (WGS) entry which is preliminary data.</text>
</comment>
<evidence type="ECO:0000313" key="3">
    <source>
        <dbReference type="Proteomes" id="UP000299102"/>
    </source>
</evidence>
<dbReference type="AlphaFoldDB" id="A0A4C1YKM6"/>
<accession>A0A4C1YKM6</accession>
<proteinExistence type="predicted"/>
<evidence type="ECO:0000256" key="1">
    <source>
        <dbReference type="SAM" id="MobiDB-lite"/>
    </source>
</evidence>
<sequence length="109" mass="11777">MLTKFAFKVVAIAPVGVAAIDNVPPLALKGFHLALDEARGLKAELFKHFALMRLSREADVRRGLPPPNTRSPRVGPSGCCTDPASFLEEFNRPPGRGPRLATQSELNVS</sequence>
<feature type="region of interest" description="Disordered" evidence="1">
    <location>
        <begin position="85"/>
        <end position="109"/>
    </location>
</feature>
<organism evidence="2 3">
    <name type="scientific">Eumeta variegata</name>
    <name type="common">Bagworm moth</name>
    <name type="synonym">Eumeta japonica</name>
    <dbReference type="NCBI Taxonomy" id="151549"/>
    <lineage>
        <taxon>Eukaryota</taxon>
        <taxon>Metazoa</taxon>
        <taxon>Ecdysozoa</taxon>
        <taxon>Arthropoda</taxon>
        <taxon>Hexapoda</taxon>
        <taxon>Insecta</taxon>
        <taxon>Pterygota</taxon>
        <taxon>Neoptera</taxon>
        <taxon>Endopterygota</taxon>
        <taxon>Lepidoptera</taxon>
        <taxon>Glossata</taxon>
        <taxon>Ditrysia</taxon>
        <taxon>Tineoidea</taxon>
        <taxon>Psychidae</taxon>
        <taxon>Oiketicinae</taxon>
        <taxon>Eumeta</taxon>
    </lineage>
</organism>
<gene>
    <name evidence="2" type="ORF">EVAR_53585_1</name>
</gene>